<evidence type="ECO:0000313" key="9">
    <source>
        <dbReference type="RefSeq" id="XP_031397724.1"/>
    </source>
</evidence>
<proteinExistence type="inferred from homology"/>
<feature type="transmembrane region" description="Helical" evidence="7">
    <location>
        <begin position="33"/>
        <end position="55"/>
    </location>
</feature>
<dbReference type="RefSeq" id="XP_031397726.1">
    <property type="nucleotide sequence ID" value="XM_031541866.1"/>
</dbReference>
<reference evidence="8" key="1">
    <citation type="journal article" date="2020" name="Plant Biotechnol. J.">
        <title>The pomegranate (Punica granatum L.) draft genome dissects genetic divergence between soft- and hard-seeded cultivars.</title>
        <authorList>
            <person name="Luo X."/>
            <person name="Li H."/>
            <person name="Wu Z."/>
            <person name="Yao W."/>
            <person name="Zhao P."/>
            <person name="Cao D."/>
            <person name="Yu H."/>
            <person name="Li K."/>
            <person name="Poudel K."/>
            <person name="Zhao D."/>
            <person name="Zhang F."/>
            <person name="Xia X."/>
            <person name="Chen L."/>
            <person name="Wang Q."/>
            <person name="Jing D."/>
            <person name="Cao S."/>
        </authorList>
    </citation>
    <scope>NUCLEOTIDE SEQUENCE [LARGE SCALE GENOMIC DNA]</scope>
</reference>
<dbReference type="InterPro" id="IPR013174">
    <property type="entry name" value="DPM3"/>
</dbReference>
<evidence type="ECO:0000256" key="6">
    <source>
        <dbReference type="ARBA" id="ARBA00023136"/>
    </source>
</evidence>
<feature type="transmembrane region" description="Helical" evidence="7">
    <location>
        <begin position="7"/>
        <end position="27"/>
    </location>
</feature>
<dbReference type="RefSeq" id="XP_031397724.1">
    <property type="nucleotide sequence ID" value="XM_031541864.1"/>
</dbReference>
<comment type="pathway">
    <text evidence="7">Protein modification; protein glycosylation.</text>
</comment>
<comment type="subcellular location">
    <subcellularLocation>
        <location evidence="1 7">Endoplasmic reticulum membrane</location>
        <topology evidence="1 7">Multi-pass membrane protein</topology>
    </subcellularLocation>
</comment>
<comment type="similarity">
    <text evidence="2 7">Belongs to the DPM3 family.</text>
</comment>
<keyword evidence="3 7" id="KW-0812">Transmembrane</keyword>
<comment type="subunit">
    <text evidence="7">Component of the dolichol-phosphate mannose (DPM) synthase complex.</text>
</comment>
<dbReference type="PANTHER" id="PTHR16433">
    <property type="entry name" value="DOLICHOL-PHOSPHATE MANNOSYLTRANSFERASE SUBUNIT 3"/>
    <property type="match status" value="1"/>
</dbReference>
<dbReference type="AlphaFoldDB" id="A0A6P8DK34"/>
<keyword evidence="8" id="KW-1185">Reference proteome</keyword>
<keyword evidence="6 7" id="KW-0472">Membrane</keyword>
<evidence type="ECO:0000256" key="7">
    <source>
        <dbReference type="RuleBase" id="RU365085"/>
    </source>
</evidence>
<dbReference type="Pfam" id="PF08285">
    <property type="entry name" value="DPM3"/>
    <property type="match status" value="1"/>
</dbReference>
<evidence type="ECO:0000256" key="5">
    <source>
        <dbReference type="ARBA" id="ARBA00022989"/>
    </source>
</evidence>
<evidence type="ECO:0000313" key="12">
    <source>
        <dbReference type="RefSeq" id="XP_031397727.1"/>
    </source>
</evidence>
<evidence type="ECO:0000313" key="10">
    <source>
        <dbReference type="RefSeq" id="XP_031397725.1"/>
    </source>
</evidence>
<dbReference type="GO" id="GO:0006506">
    <property type="term" value="P:GPI anchor biosynthetic process"/>
    <property type="evidence" value="ECO:0007669"/>
    <property type="project" value="TreeGrafter"/>
</dbReference>
<dbReference type="PANTHER" id="PTHR16433:SF0">
    <property type="entry name" value="DOLICHOL-PHOSPHATE MANNOSYLTRANSFERASE SUBUNIT 3"/>
    <property type="match status" value="1"/>
</dbReference>
<dbReference type="RefSeq" id="XP_031397725.1">
    <property type="nucleotide sequence ID" value="XM_031541865.1"/>
</dbReference>
<evidence type="ECO:0000256" key="1">
    <source>
        <dbReference type="ARBA" id="ARBA00004477"/>
    </source>
</evidence>
<protein>
    <recommendedName>
        <fullName evidence="7">Dolichol-phosphate mannosyltransferase subunit 3</fullName>
    </recommendedName>
</protein>
<dbReference type="RefSeq" id="XP_031397727.1">
    <property type="nucleotide sequence ID" value="XM_031541867.1"/>
</dbReference>
<dbReference type="GO" id="GO:0033185">
    <property type="term" value="C:dolichol-phosphate-mannose synthase complex"/>
    <property type="evidence" value="ECO:0007669"/>
    <property type="project" value="TreeGrafter"/>
</dbReference>
<evidence type="ECO:0000256" key="3">
    <source>
        <dbReference type="ARBA" id="ARBA00022692"/>
    </source>
</evidence>
<accession>A0A6P8DK34</accession>
<dbReference type="GeneID" id="116208425"/>
<dbReference type="GO" id="GO:0005789">
    <property type="term" value="C:endoplasmic reticulum membrane"/>
    <property type="evidence" value="ECO:0007669"/>
    <property type="project" value="UniProtKB-SubCell"/>
</dbReference>
<dbReference type="UniPathway" id="UPA00378"/>
<sequence length="96" mass="10451">MKHIVKIITLLVTICALWMGLLQMSFAPSSHTWLLPIYFTVLLGCYGLLMVGVGLMRLPTCPREAALLQQFCMNLEEASSSYASSVVSALAGHFGS</sequence>
<keyword evidence="5 7" id="KW-1133">Transmembrane helix</keyword>
<dbReference type="OrthoDB" id="2014333at2759"/>
<reference evidence="9 10" key="2">
    <citation type="submission" date="2025-04" db="UniProtKB">
        <authorList>
            <consortium name="RefSeq"/>
        </authorList>
    </citation>
    <scope>IDENTIFICATION</scope>
    <source>
        <tissue evidence="9 10">Leaf</tissue>
    </source>
</reference>
<evidence type="ECO:0000256" key="2">
    <source>
        <dbReference type="ARBA" id="ARBA00010430"/>
    </source>
</evidence>
<keyword evidence="4 7" id="KW-0256">Endoplasmic reticulum</keyword>
<dbReference type="Proteomes" id="UP000515151">
    <property type="component" value="Chromosome 5"/>
</dbReference>
<evidence type="ECO:0000313" key="11">
    <source>
        <dbReference type="RefSeq" id="XP_031397726.1"/>
    </source>
</evidence>
<gene>
    <name evidence="9 10 11 12" type="primary">LOC116208425</name>
</gene>
<evidence type="ECO:0000313" key="8">
    <source>
        <dbReference type="Proteomes" id="UP000515151"/>
    </source>
</evidence>
<name>A0A6P8DK34_PUNGR</name>
<organism evidence="8 12">
    <name type="scientific">Punica granatum</name>
    <name type="common">Pomegranate</name>
    <dbReference type="NCBI Taxonomy" id="22663"/>
    <lineage>
        <taxon>Eukaryota</taxon>
        <taxon>Viridiplantae</taxon>
        <taxon>Streptophyta</taxon>
        <taxon>Embryophyta</taxon>
        <taxon>Tracheophyta</taxon>
        <taxon>Spermatophyta</taxon>
        <taxon>Magnoliopsida</taxon>
        <taxon>eudicotyledons</taxon>
        <taxon>Gunneridae</taxon>
        <taxon>Pentapetalae</taxon>
        <taxon>rosids</taxon>
        <taxon>malvids</taxon>
        <taxon>Myrtales</taxon>
        <taxon>Lythraceae</taxon>
        <taxon>Punica</taxon>
    </lineage>
</organism>
<evidence type="ECO:0000256" key="4">
    <source>
        <dbReference type="ARBA" id="ARBA00022824"/>
    </source>
</evidence>
<comment type="function">
    <text evidence="7">Stabilizer subunit of the dolichol-phosphate mannose (DPM) synthase complex; tethers catalytic subunit to the ER.</text>
</comment>